<evidence type="ECO:0000313" key="1">
    <source>
        <dbReference type="EMBL" id="NHB89325.1"/>
    </source>
</evidence>
<sequence length="120" mass="14134">MFDSLLQIENLRKQISELGSDISDFQLLWINAYGHIEKELLNVLTNVNRQKRIRPKHSMAIEPCLIPQEICEKLDIKNYFMTFNKKSDDAFFVAKKLRYKMNQSMLFIGILPNSVELRIV</sequence>
<comment type="caution">
    <text evidence="1">The sequence shown here is derived from an EMBL/GenBank/DDBJ whole genome shotgun (WGS) entry which is preliminary data.</text>
</comment>
<protein>
    <submittedName>
        <fullName evidence="1">Uncharacterized protein</fullName>
    </submittedName>
</protein>
<proteinExistence type="predicted"/>
<dbReference type="EMBL" id="PUJU01000041">
    <property type="protein sequence ID" value="NHB89325.1"/>
    <property type="molecule type" value="Genomic_DNA"/>
</dbReference>
<dbReference type="Proteomes" id="UP000697802">
    <property type="component" value="Unassembled WGS sequence"/>
</dbReference>
<reference evidence="1 2" key="1">
    <citation type="submission" date="2018-02" db="EMBL/GenBank/DDBJ databases">
        <authorList>
            <person name="Machado R.A."/>
        </authorList>
    </citation>
    <scope>NUCLEOTIDE SEQUENCE [LARGE SCALE GENOMIC DNA]</scope>
    <source>
        <strain evidence="1 2">T327</strain>
    </source>
</reference>
<evidence type="ECO:0000313" key="2">
    <source>
        <dbReference type="Proteomes" id="UP000697802"/>
    </source>
</evidence>
<accession>A0ABX0GLT2</accession>
<organism evidence="1 2">
    <name type="scientific">Photorhabdus tasmaniensis</name>
    <dbReference type="NCBI Taxonomy" id="1004159"/>
    <lineage>
        <taxon>Bacteria</taxon>
        <taxon>Pseudomonadati</taxon>
        <taxon>Pseudomonadota</taxon>
        <taxon>Gammaproteobacteria</taxon>
        <taxon>Enterobacterales</taxon>
        <taxon>Morganellaceae</taxon>
        <taxon>Photorhabdus</taxon>
    </lineage>
</organism>
<keyword evidence="2" id="KW-1185">Reference proteome</keyword>
<name>A0ABX0GLT2_9GAMM</name>
<dbReference type="RefSeq" id="WP_133816440.1">
    <property type="nucleotide sequence ID" value="NZ_CAWPIF010000041.1"/>
</dbReference>
<gene>
    <name evidence="1" type="ORF">C5471_17145</name>
</gene>